<keyword evidence="2" id="KW-1185">Reference proteome</keyword>
<name>A0A6I6MKM4_9CAUL</name>
<dbReference type="Proteomes" id="UP000431269">
    <property type="component" value="Chromosome"/>
</dbReference>
<evidence type="ECO:0000313" key="1">
    <source>
        <dbReference type="EMBL" id="QGZ94541.1"/>
    </source>
</evidence>
<dbReference type="Gene3D" id="3.40.50.300">
    <property type="entry name" value="P-loop containing nucleotide triphosphate hydrolases"/>
    <property type="match status" value="1"/>
</dbReference>
<dbReference type="EMBL" id="CP047045">
    <property type="protein sequence ID" value="QGZ94541.1"/>
    <property type="molecule type" value="Genomic_DNA"/>
</dbReference>
<dbReference type="RefSeq" id="WP_228445913.1">
    <property type="nucleotide sequence ID" value="NZ_CP047045.1"/>
</dbReference>
<evidence type="ECO:0000313" key="2">
    <source>
        <dbReference type="Proteomes" id="UP000431269"/>
    </source>
</evidence>
<reference evidence="2" key="1">
    <citation type="submission" date="2019-12" db="EMBL/GenBank/DDBJ databases">
        <title>Complete genome of Terracaulis silvestris 0127_4.</title>
        <authorList>
            <person name="Vieira S."/>
            <person name="Riedel T."/>
            <person name="Sproer C."/>
            <person name="Pascual J."/>
            <person name="Boedeker C."/>
            <person name="Overmann J."/>
        </authorList>
    </citation>
    <scope>NUCLEOTIDE SEQUENCE [LARGE SCALE GENOMIC DNA]</scope>
    <source>
        <strain evidence="2">0127_4</strain>
    </source>
</reference>
<dbReference type="KEGG" id="tsv:DSM104635_01360"/>
<dbReference type="AlphaFoldDB" id="A0A6I6MKM4"/>
<dbReference type="InterPro" id="IPR027417">
    <property type="entry name" value="P-loop_NTPase"/>
</dbReference>
<proteinExistence type="predicted"/>
<gene>
    <name evidence="1" type="ORF">DSM104635_01360</name>
</gene>
<dbReference type="SUPFAM" id="SSF52540">
    <property type="entry name" value="P-loop containing nucleoside triphosphate hydrolases"/>
    <property type="match status" value="1"/>
</dbReference>
<accession>A0A6I6MKM4</accession>
<evidence type="ECO:0008006" key="3">
    <source>
        <dbReference type="Google" id="ProtNLM"/>
    </source>
</evidence>
<sequence length="263" mass="29508">MSDVTAVAEIIFGVIQQQRALHADRPVLIGVAGAQGSGKTTACQLLEMSNRPRFAHFSLDDVYWSKEERADLARLIHPLFVTRGPPGTHDLDLANATIAALMRASAKSETRLPRFDKARDEPEPKSDWPVYRGRPEAILFDGWCLGATAPEDGRPLNPVESIDSDGRWRNAQRVFLQDDYAPLFARFDAIVYLKPSSWDVVRRWRGEQEAQLLGRALSAEESAKLDRFVMHYERITRSMMAGGHVADVVVELDEERRVLGVAK</sequence>
<protein>
    <recommendedName>
        <fullName evidence="3">Kinase</fullName>
    </recommendedName>
</protein>
<organism evidence="1 2">
    <name type="scientific">Terricaulis silvestris</name>
    <dbReference type="NCBI Taxonomy" id="2686094"/>
    <lineage>
        <taxon>Bacteria</taxon>
        <taxon>Pseudomonadati</taxon>
        <taxon>Pseudomonadota</taxon>
        <taxon>Alphaproteobacteria</taxon>
        <taxon>Caulobacterales</taxon>
        <taxon>Caulobacteraceae</taxon>
        <taxon>Terricaulis</taxon>
    </lineage>
</organism>